<keyword evidence="1" id="KW-0472">Membrane</keyword>
<evidence type="ECO:0000256" key="1">
    <source>
        <dbReference type="SAM" id="Phobius"/>
    </source>
</evidence>
<reference evidence="2 3" key="1">
    <citation type="submission" date="2015-07" db="EMBL/GenBank/DDBJ databases">
        <authorList>
            <consortium name="Pathogen Informatics"/>
        </authorList>
    </citation>
    <scope>NUCLEOTIDE SEQUENCE [LARGE SCALE GENOMIC DNA]</scope>
    <source>
        <strain evidence="2 3">A316</strain>
    </source>
</reference>
<name>A0A656AWB7_VIBCL</name>
<dbReference type="AlphaFoldDB" id="A0A656AWB7"/>
<organism evidence="2 3">
    <name type="scientific">Vibrio cholerae</name>
    <dbReference type="NCBI Taxonomy" id="666"/>
    <lineage>
        <taxon>Bacteria</taxon>
        <taxon>Pseudomonadati</taxon>
        <taxon>Pseudomonadota</taxon>
        <taxon>Gammaproteobacteria</taxon>
        <taxon>Vibrionales</taxon>
        <taxon>Vibrionaceae</taxon>
        <taxon>Vibrio</taxon>
    </lineage>
</organism>
<gene>
    <name evidence="2" type="ORF">ERS013200_04164</name>
</gene>
<dbReference type="EMBL" id="CWQY01000082">
    <property type="protein sequence ID" value="CSD43773.1"/>
    <property type="molecule type" value="Genomic_DNA"/>
</dbReference>
<proteinExistence type="predicted"/>
<feature type="transmembrane region" description="Helical" evidence="1">
    <location>
        <begin position="15"/>
        <end position="37"/>
    </location>
</feature>
<evidence type="ECO:0000313" key="2">
    <source>
        <dbReference type="EMBL" id="CSD43773.1"/>
    </source>
</evidence>
<dbReference type="Proteomes" id="UP000041770">
    <property type="component" value="Unassembled WGS sequence"/>
</dbReference>
<keyword evidence="1" id="KW-0812">Transmembrane</keyword>
<protein>
    <submittedName>
        <fullName evidence="2">Uncharacterized protein</fullName>
    </submittedName>
</protein>
<sequence length="54" mass="6103">MFALLNYVNGPLSKFALYLSVGVWGGYGVFSGIYGYLNLRKILKLKRANEESRD</sequence>
<accession>A0A656AWB7</accession>
<keyword evidence="1" id="KW-1133">Transmembrane helix</keyword>
<evidence type="ECO:0000313" key="3">
    <source>
        <dbReference type="Proteomes" id="UP000041770"/>
    </source>
</evidence>